<evidence type="ECO:0000313" key="1">
    <source>
        <dbReference type="EMBL" id="KAF5371980.1"/>
    </source>
</evidence>
<proteinExistence type="predicted"/>
<sequence length="400" mass="46156">MDSELRQQRFIQDDYLESAYAHRFGDWNSMQFLCKFGKDGSSRSQTFYNGETVSTRMTAVRQAIVYVRENWRDYPSLMADLRSYILELTDLSSGEPDISHHLPPVLSSYKVWNSHLNTVPDDENLSAIRLYTSKVGYDQIFRIINQAFRMDDLTEQEKRLRCAVFLIELLNIDLFNYTFREPRIQNIQGTVYRGVVFSEDQLQDFKKLAAQPVSDRYWAIPLAMMSASTNKEVALKEFAGVNVGGAGTATRHPFLWRIHIIELNPKYLRIYQDRFPSSVVSTICAVPISELSDFASEDEVLLRGPFFQLVCLQEETFEGHETPIHVMELVMLNANRDHPSTMALGEEEGEKARQLFACLVGMWRAEVCKQLAVLYNLGDDAEEYDKIYQGEHAKFTRMLN</sequence>
<reference evidence="1 2" key="1">
    <citation type="journal article" date="2020" name="ISME J.">
        <title>Uncovering the hidden diversity of litter-decomposition mechanisms in mushroom-forming fungi.</title>
        <authorList>
            <person name="Floudas D."/>
            <person name="Bentzer J."/>
            <person name="Ahren D."/>
            <person name="Johansson T."/>
            <person name="Persson P."/>
            <person name="Tunlid A."/>
        </authorList>
    </citation>
    <scope>NUCLEOTIDE SEQUENCE [LARGE SCALE GENOMIC DNA]</scope>
    <source>
        <strain evidence="1 2">CBS 661.87</strain>
    </source>
</reference>
<comment type="caution">
    <text evidence="1">The sequence shown here is derived from an EMBL/GenBank/DDBJ whole genome shotgun (WGS) entry which is preliminary data.</text>
</comment>
<dbReference type="AlphaFoldDB" id="A0A8H5GW34"/>
<evidence type="ECO:0000313" key="2">
    <source>
        <dbReference type="Proteomes" id="UP000565441"/>
    </source>
</evidence>
<keyword evidence="2" id="KW-1185">Reference proteome</keyword>
<organism evidence="1 2">
    <name type="scientific">Tricholomella constricta</name>
    <dbReference type="NCBI Taxonomy" id="117010"/>
    <lineage>
        <taxon>Eukaryota</taxon>
        <taxon>Fungi</taxon>
        <taxon>Dikarya</taxon>
        <taxon>Basidiomycota</taxon>
        <taxon>Agaricomycotina</taxon>
        <taxon>Agaricomycetes</taxon>
        <taxon>Agaricomycetidae</taxon>
        <taxon>Agaricales</taxon>
        <taxon>Tricholomatineae</taxon>
        <taxon>Lyophyllaceae</taxon>
        <taxon>Tricholomella</taxon>
    </lineage>
</organism>
<dbReference type="EMBL" id="JAACJP010000044">
    <property type="protein sequence ID" value="KAF5371980.1"/>
    <property type="molecule type" value="Genomic_DNA"/>
</dbReference>
<protein>
    <submittedName>
        <fullName evidence="1">Uncharacterized protein</fullName>
    </submittedName>
</protein>
<dbReference type="Gene3D" id="3.90.176.10">
    <property type="entry name" value="Toxin ADP-ribosyltransferase, Chain A, domain 1"/>
    <property type="match status" value="1"/>
</dbReference>
<dbReference type="OrthoDB" id="2890956at2759"/>
<accession>A0A8H5GW34</accession>
<gene>
    <name evidence="1" type="ORF">D9615_008040</name>
</gene>
<dbReference type="Proteomes" id="UP000565441">
    <property type="component" value="Unassembled WGS sequence"/>
</dbReference>
<name>A0A8H5GW34_9AGAR</name>